<protein>
    <recommendedName>
        <fullName evidence="5">Glycerophosphoryl diester phosphodiesterase membrane domain-containing protein</fullName>
    </recommendedName>
</protein>
<evidence type="ECO:0008006" key="5">
    <source>
        <dbReference type="Google" id="ProtNLM"/>
    </source>
</evidence>
<feature type="transmembrane region" description="Helical" evidence="2">
    <location>
        <begin position="237"/>
        <end position="259"/>
    </location>
</feature>
<keyword evidence="2" id="KW-0472">Membrane</keyword>
<keyword evidence="2" id="KW-1133">Transmembrane helix</keyword>
<dbReference type="RefSeq" id="WP_126702816.1">
    <property type="nucleotide sequence ID" value="NZ_CP034593.1"/>
</dbReference>
<feature type="compositionally biased region" description="Low complexity" evidence="1">
    <location>
        <begin position="31"/>
        <end position="56"/>
    </location>
</feature>
<name>A0A3Q9G524_9ACTO</name>
<reference evidence="3 4" key="1">
    <citation type="submission" date="2018-12" db="EMBL/GenBank/DDBJ databases">
        <title>Complete genome sequence of Flaviflexus sp. H23T48.</title>
        <authorList>
            <person name="Bae J.-W."/>
            <person name="Lee J.-Y."/>
        </authorList>
    </citation>
    <scope>NUCLEOTIDE SEQUENCE [LARGE SCALE GENOMIC DNA]</scope>
    <source>
        <strain evidence="3 4">H23T48</strain>
    </source>
</reference>
<feature type="compositionally biased region" description="Polar residues" evidence="1">
    <location>
        <begin position="88"/>
        <end position="97"/>
    </location>
</feature>
<keyword evidence="4" id="KW-1185">Reference proteome</keyword>
<keyword evidence="2" id="KW-0812">Transmembrane</keyword>
<accession>A0A3Q9G524</accession>
<feature type="transmembrane region" description="Helical" evidence="2">
    <location>
        <begin position="271"/>
        <end position="296"/>
    </location>
</feature>
<sequence length="400" mass="42172">MSNDNHRWHPENDDWADRDGASEGNAPNPESNQGNYPNYPNNGSGNNDPGNSSGTNTQGGGGFGYFGHQNPSRGPWDGGAGNDDRPSTLENYGQFGTSSGNYGSRPYGGYSGSPFPLHPLTTMEQIDAAIRLIRYNPKVFVVLPLIVYLIAGIVSTIIVLIGGEASYLTTSQIVSVDADALSTSATVSTILTALVSFIAGLFIYTTAVNAAMSAVYGRKITIGRAISMSTGDAGRLGVAYILYVVAMAIIMTLISLLFIPFGESMGGGGVAILALLLLIGSIYFAVRLSCVVPALVAEQRGPIASIARSFQLTSGMFFQVFATFFVAVVLSIVLMIAASIVIAIFSFLGMGTTTGTLIYATITSALISAVSVAFFQAVTNVIYINLRMVREGFHGQVRDS</sequence>
<feature type="compositionally biased region" description="Basic and acidic residues" evidence="1">
    <location>
        <begin position="1"/>
        <end position="21"/>
    </location>
</feature>
<evidence type="ECO:0000313" key="3">
    <source>
        <dbReference type="EMBL" id="AZQ76006.1"/>
    </source>
</evidence>
<feature type="transmembrane region" description="Helical" evidence="2">
    <location>
        <begin position="317"/>
        <end position="345"/>
    </location>
</feature>
<feature type="transmembrane region" description="Helical" evidence="2">
    <location>
        <begin position="139"/>
        <end position="161"/>
    </location>
</feature>
<feature type="transmembrane region" description="Helical" evidence="2">
    <location>
        <begin position="190"/>
        <end position="216"/>
    </location>
</feature>
<evidence type="ECO:0000256" key="2">
    <source>
        <dbReference type="SAM" id="Phobius"/>
    </source>
</evidence>
<feature type="transmembrane region" description="Helical" evidence="2">
    <location>
        <begin position="357"/>
        <end position="383"/>
    </location>
</feature>
<dbReference type="OrthoDB" id="121140at2"/>
<dbReference type="KEGG" id="flh:EJ997_00360"/>
<gene>
    <name evidence="3" type="ORF">EJ997_00360</name>
</gene>
<proteinExistence type="predicted"/>
<organism evidence="3 4">
    <name type="scientific">Flaviflexus ciconiae</name>
    <dbReference type="NCBI Taxonomy" id="2496867"/>
    <lineage>
        <taxon>Bacteria</taxon>
        <taxon>Bacillati</taxon>
        <taxon>Actinomycetota</taxon>
        <taxon>Actinomycetes</taxon>
        <taxon>Actinomycetales</taxon>
        <taxon>Actinomycetaceae</taxon>
        <taxon>Flaviflexus</taxon>
    </lineage>
</organism>
<dbReference type="AlphaFoldDB" id="A0A3Q9G524"/>
<dbReference type="Proteomes" id="UP000280344">
    <property type="component" value="Chromosome"/>
</dbReference>
<dbReference type="EMBL" id="CP034593">
    <property type="protein sequence ID" value="AZQ76006.1"/>
    <property type="molecule type" value="Genomic_DNA"/>
</dbReference>
<evidence type="ECO:0000313" key="4">
    <source>
        <dbReference type="Proteomes" id="UP000280344"/>
    </source>
</evidence>
<evidence type="ECO:0000256" key="1">
    <source>
        <dbReference type="SAM" id="MobiDB-lite"/>
    </source>
</evidence>
<feature type="region of interest" description="Disordered" evidence="1">
    <location>
        <begin position="1"/>
        <end position="98"/>
    </location>
</feature>